<feature type="region of interest" description="Disordered" evidence="1">
    <location>
        <begin position="1"/>
        <end position="63"/>
    </location>
</feature>
<feature type="compositionally biased region" description="Low complexity" evidence="1">
    <location>
        <begin position="1"/>
        <end position="23"/>
    </location>
</feature>
<feature type="region of interest" description="Disordered" evidence="1">
    <location>
        <begin position="150"/>
        <end position="193"/>
    </location>
</feature>
<evidence type="ECO:0000313" key="2">
    <source>
        <dbReference type="EMBL" id="CAF96023.1"/>
    </source>
</evidence>
<dbReference type="InterPro" id="IPR051744">
    <property type="entry name" value="AP2_assoc_SerThr_kinase"/>
</dbReference>
<evidence type="ECO:0000256" key="1">
    <source>
        <dbReference type="SAM" id="MobiDB-lite"/>
    </source>
</evidence>
<dbReference type="EMBL" id="CAAE01014156">
    <property type="protein sequence ID" value="CAF96023.1"/>
    <property type="molecule type" value="Genomic_DNA"/>
</dbReference>
<feature type="compositionally biased region" description="Low complexity" evidence="1">
    <location>
        <begin position="158"/>
        <end position="174"/>
    </location>
</feature>
<sequence>PSQLQQYQPAFVQQQQQQHSAQQPLPYMSSPLEFQIPLGSYNATTPTGGAGPGPAQMGGPSPVEPSYANARLTLNVLNPHLRWELVHAGPSLPTSVSVPSRKPLLASDGISSPANPPDMSCWNPFGEDNFSKLTEEELLDREFDMLRASKGEKHRCGEGPAAAGRRQAPPTRGPVWFSPLRGQRRQVLEESSP</sequence>
<organism evidence="2">
    <name type="scientific">Tetraodon nigroviridis</name>
    <name type="common">Spotted green pufferfish</name>
    <name type="synonym">Chelonodon nigroviridis</name>
    <dbReference type="NCBI Taxonomy" id="99883"/>
    <lineage>
        <taxon>Eukaryota</taxon>
        <taxon>Metazoa</taxon>
        <taxon>Chordata</taxon>
        <taxon>Craniata</taxon>
        <taxon>Vertebrata</taxon>
        <taxon>Euteleostomi</taxon>
        <taxon>Actinopterygii</taxon>
        <taxon>Neopterygii</taxon>
        <taxon>Teleostei</taxon>
        <taxon>Neoteleostei</taxon>
        <taxon>Acanthomorphata</taxon>
        <taxon>Eupercaria</taxon>
        <taxon>Tetraodontiformes</taxon>
        <taxon>Tetradontoidea</taxon>
        <taxon>Tetraodontidae</taxon>
        <taxon>Tetraodon</taxon>
    </lineage>
</organism>
<dbReference type="KEGG" id="tng:GSTEN00012896G001"/>
<dbReference type="OrthoDB" id="8962979at2759"/>
<protein>
    <submittedName>
        <fullName evidence="2">(spotted green pufferfish) hypothetical protein</fullName>
    </submittedName>
</protein>
<dbReference type="PANTHER" id="PTHR47907">
    <property type="entry name" value="PROTEIN KINASE DOMAIN-CONTAINING PROTEIN"/>
    <property type="match status" value="1"/>
</dbReference>
<reference evidence="2" key="2">
    <citation type="submission" date="2004-02" db="EMBL/GenBank/DDBJ databases">
        <authorList>
            <consortium name="Genoscope"/>
            <consortium name="Whitehead Institute Centre for Genome Research"/>
        </authorList>
    </citation>
    <scope>NUCLEOTIDE SEQUENCE</scope>
</reference>
<reference evidence="2" key="1">
    <citation type="journal article" date="2004" name="Nature">
        <title>Genome duplication in the teleost fish Tetraodon nigroviridis reveals the early vertebrate proto-karyotype.</title>
        <authorList>
            <person name="Jaillon O."/>
            <person name="Aury J.-M."/>
            <person name="Brunet F."/>
            <person name="Petit J.-L."/>
            <person name="Stange-Thomann N."/>
            <person name="Mauceli E."/>
            <person name="Bouneau L."/>
            <person name="Fischer C."/>
            <person name="Ozouf-Costaz C."/>
            <person name="Bernot A."/>
            <person name="Nicaud S."/>
            <person name="Jaffe D."/>
            <person name="Fisher S."/>
            <person name="Lutfalla G."/>
            <person name="Dossat C."/>
            <person name="Segurens B."/>
            <person name="Dasilva C."/>
            <person name="Salanoubat M."/>
            <person name="Levy M."/>
            <person name="Boudet N."/>
            <person name="Castellano S."/>
            <person name="Anthouard V."/>
            <person name="Jubin C."/>
            <person name="Castelli V."/>
            <person name="Katinka M."/>
            <person name="Vacherie B."/>
            <person name="Biemont C."/>
            <person name="Skalli Z."/>
            <person name="Cattolico L."/>
            <person name="Poulain J."/>
            <person name="De Berardinis V."/>
            <person name="Cruaud C."/>
            <person name="Duprat S."/>
            <person name="Brottier P."/>
            <person name="Coutanceau J.-P."/>
            <person name="Gouzy J."/>
            <person name="Parra G."/>
            <person name="Lardier G."/>
            <person name="Chapple C."/>
            <person name="McKernan K.J."/>
            <person name="McEwan P."/>
            <person name="Bosak S."/>
            <person name="Kellis M."/>
            <person name="Volff J.-N."/>
            <person name="Guigo R."/>
            <person name="Zody M.C."/>
            <person name="Mesirov J."/>
            <person name="Lindblad-Toh K."/>
            <person name="Birren B."/>
            <person name="Nusbaum C."/>
            <person name="Kahn D."/>
            <person name="Robinson-Rechavi M."/>
            <person name="Laudet V."/>
            <person name="Schachter V."/>
            <person name="Quetier F."/>
            <person name="Saurin W."/>
            <person name="Scarpelli C."/>
            <person name="Wincker P."/>
            <person name="Lander E.S."/>
            <person name="Weissenbach J."/>
            <person name="Roest Crollius H."/>
        </authorList>
    </citation>
    <scope>NUCLEOTIDE SEQUENCE [LARGE SCALE GENOMIC DNA]</scope>
</reference>
<accession>Q4STK9</accession>
<comment type="caution">
    <text evidence="2">The sequence shown here is derived from an EMBL/GenBank/DDBJ whole genome shotgun (WGS) entry which is preliminary data.</text>
</comment>
<proteinExistence type="predicted"/>
<gene>
    <name evidence="2" type="ORF">GSTENG00012896001</name>
</gene>
<dbReference type="PANTHER" id="PTHR47907:SF4">
    <property type="entry name" value="BMP-2-INDUCIBLE PROTEIN KINASE ISOFORM X1"/>
    <property type="match status" value="1"/>
</dbReference>
<feature type="non-terminal residue" evidence="2">
    <location>
        <position position="193"/>
    </location>
</feature>
<name>Q4STK9_TETNG</name>
<dbReference type="AlphaFoldDB" id="Q4STK9"/>
<feature type="compositionally biased region" description="Low complexity" evidence="1">
    <location>
        <begin position="43"/>
        <end position="61"/>
    </location>
</feature>